<name>A0A182F0F7_ONCOC</name>
<organism evidence="3">
    <name type="scientific">Onchocerca ochengi</name>
    <name type="common">Filarial nematode worm</name>
    <dbReference type="NCBI Taxonomy" id="42157"/>
    <lineage>
        <taxon>Eukaryota</taxon>
        <taxon>Metazoa</taxon>
        <taxon>Ecdysozoa</taxon>
        <taxon>Nematoda</taxon>
        <taxon>Chromadorea</taxon>
        <taxon>Rhabditida</taxon>
        <taxon>Spirurina</taxon>
        <taxon>Spiruromorpha</taxon>
        <taxon>Filarioidea</taxon>
        <taxon>Onchocercidae</taxon>
        <taxon>Onchocerca</taxon>
    </lineage>
</organism>
<evidence type="ECO:0000313" key="3">
    <source>
        <dbReference type="WBParaSite" id="nOo.2.0.1.t13920-RA"/>
    </source>
</evidence>
<dbReference type="EMBL" id="UYRW01021305">
    <property type="protein sequence ID" value="VDN07247.1"/>
    <property type="molecule type" value="Genomic_DNA"/>
</dbReference>
<keyword evidence="2" id="KW-1185">Reference proteome</keyword>
<sequence>TCGRIIIELQQHQ</sequence>
<reference evidence="1 2" key="2">
    <citation type="submission" date="2018-08" db="EMBL/GenBank/DDBJ databases">
        <authorList>
            <person name="Laetsch R D."/>
            <person name="Stevens L."/>
            <person name="Kumar S."/>
            <person name="Blaxter L. M."/>
        </authorList>
    </citation>
    <scope>NUCLEOTIDE SEQUENCE [LARGE SCALE GENOMIC DNA]</scope>
</reference>
<accession>A0A182F0F7</accession>
<evidence type="ECO:0000313" key="1">
    <source>
        <dbReference type="EMBL" id="VDN07247.1"/>
    </source>
</evidence>
<dbReference type="WBParaSite" id="nOo.2.0.1.t13920-RA">
    <property type="protein sequence ID" value="nOo.2.0.1.t13920-RA"/>
    <property type="gene ID" value="nOo.2.0.1.g13920"/>
</dbReference>
<dbReference type="Proteomes" id="UP000271087">
    <property type="component" value="Unassembled WGS sequence"/>
</dbReference>
<proteinExistence type="predicted"/>
<reference evidence="3" key="1">
    <citation type="submission" date="2016-06" db="UniProtKB">
        <authorList>
            <consortium name="WormBaseParasite"/>
        </authorList>
    </citation>
    <scope>IDENTIFICATION</scope>
</reference>
<evidence type="ECO:0000313" key="2">
    <source>
        <dbReference type="Proteomes" id="UP000271087"/>
    </source>
</evidence>
<protein>
    <submittedName>
        <fullName evidence="1 3">Uncharacterized protein</fullName>
    </submittedName>
</protein>
<gene>
    <name evidence="1" type="ORF">NOO_LOCUS13920</name>
</gene>